<comment type="caution">
    <text evidence="1">The sequence shown here is derived from an EMBL/GenBank/DDBJ whole genome shotgun (WGS) entry which is preliminary data.</text>
</comment>
<sequence length="745" mass="81346">MKHWKYIPLGFLGLLLMSGCSQRWQDELTDPNGTHKFTVRFETAALGTVQKNETTALDEAAIAEVKGYRFQEGVLQEILVGDDLLQDGTFAFYPTTNTGDIYFVTNDSNDVFGEVKAGTTTLDEFLKTESSTASLATSHIVMTGSLSLNGTTTTTPTVSLRRAVARLDIVSPDSGVAVRSVTIRGIATRGYVFQQSSVASPSTTEWSEWQKEYPEPGLENQTETLTYLSEQAGATLSAEVIVSFGGGLHRMVAEFPAEISRNRIYTLRVHGSGTQATVTVGGSDWENGSNTDATLNQTSRVDVESSILPDGVTVNAACDSVFIPYEGANVQLAIQAEPGAEVRIDGTMYRTTTTVNPLSKSMEAAATVTINSQRRIPGYKRGYLYLNTYLDGKYRGRIVVVLEPNPIQITGAIALDTTGTYDFGKYVDGELGRILLPEGKTVSVEFADDEDHWAKVEPENGEFRILGGWHPNDPKADGRAQSCQLVITNTDGSSRETYEIRRKNWGLPVVEFGGNWWCKYNLRGNSTSFEDQISIQEDPVPNGSSLADYLNRCDTAELRQLLGDQYQGGYTNGLKLSVNGSNYYYAGMRSSAQNFGSISATSMTPDGYQIPDQADFSAFGGSTNYNLGGIGTRVFPNAMAQAVKLTISQRAAVMLLGQEYGPMNFYEFATSLDGACVLYGLGHQWDLTQGNVAKLTIIYATSGSGGSSWGIEGYATENNWWKFSAHNNTKTRTIRCIKTPVEYIY</sequence>
<name>A0A9D1QCK8_9BACT</name>
<dbReference type="AlphaFoldDB" id="A0A9D1QCK8"/>
<dbReference type="Proteomes" id="UP000823926">
    <property type="component" value="Unassembled WGS sequence"/>
</dbReference>
<gene>
    <name evidence="1" type="ORF">H9888_05205</name>
</gene>
<accession>A0A9D1QCK8</accession>
<protein>
    <submittedName>
        <fullName evidence="1">Uncharacterized protein</fullName>
    </submittedName>
</protein>
<reference evidence="1" key="1">
    <citation type="journal article" date="2021" name="PeerJ">
        <title>Extensive microbial diversity within the chicken gut microbiome revealed by metagenomics and culture.</title>
        <authorList>
            <person name="Gilroy R."/>
            <person name="Ravi A."/>
            <person name="Getino M."/>
            <person name="Pursley I."/>
            <person name="Horton D.L."/>
            <person name="Alikhan N.F."/>
            <person name="Baker D."/>
            <person name="Gharbi K."/>
            <person name="Hall N."/>
            <person name="Watson M."/>
            <person name="Adriaenssens E.M."/>
            <person name="Foster-Nyarko E."/>
            <person name="Jarju S."/>
            <person name="Secka A."/>
            <person name="Antonio M."/>
            <person name="Oren A."/>
            <person name="Chaudhuri R.R."/>
            <person name="La Ragione R."/>
            <person name="Hildebrand F."/>
            <person name="Pallen M.J."/>
        </authorList>
    </citation>
    <scope>NUCLEOTIDE SEQUENCE</scope>
    <source>
        <strain evidence="1">ChiBcec15-1070</strain>
    </source>
</reference>
<evidence type="ECO:0000313" key="1">
    <source>
        <dbReference type="EMBL" id="HIW10885.1"/>
    </source>
</evidence>
<organism evidence="1 2">
    <name type="scientific">Candidatus Rikenella faecigallinarum</name>
    <dbReference type="NCBI Taxonomy" id="2838745"/>
    <lineage>
        <taxon>Bacteria</taxon>
        <taxon>Pseudomonadati</taxon>
        <taxon>Bacteroidota</taxon>
        <taxon>Bacteroidia</taxon>
        <taxon>Bacteroidales</taxon>
        <taxon>Rikenellaceae</taxon>
        <taxon>Rikenella</taxon>
    </lineage>
</organism>
<evidence type="ECO:0000313" key="2">
    <source>
        <dbReference type="Proteomes" id="UP000823926"/>
    </source>
</evidence>
<proteinExistence type="predicted"/>
<reference evidence="1" key="2">
    <citation type="submission" date="2021-04" db="EMBL/GenBank/DDBJ databases">
        <authorList>
            <person name="Gilroy R."/>
        </authorList>
    </citation>
    <scope>NUCLEOTIDE SEQUENCE</scope>
    <source>
        <strain evidence="1">ChiBcec15-1070</strain>
    </source>
</reference>
<dbReference type="EMBL" id="DXHL01000025">
    <property type="protein sequence ID" value="HIW10885.1"/>
    <property type="molecule type" value="Genomic_DNA"/>
</dbReference>
<dbReference type="PROSITE" id="PS51257">
    <property type="entry name" value="PROKAR_LIPOPROTEIN"/>
    <property type="match status" value="1"/>
</dbReference>